<dbReference type="Proteomes" id="UP001057291">
    <property type="component" value="Unassembled WGS sequence"/>
</dbReference>
<dbReference type="Gene3D" id="3.20.20.190">
    <property type="entry name" value="Phosphatidylinositol (PI) phosphodiesterase"/>
    <property type="match status" value="1"/>
</dbReference>
<dbReference type="CDD" id="cd08563">
    <property type="entry name" value="GDPD_TtGDE_like"/>
    <property type="match status" value="1"/>
</dbReference>
<dbReference type="PROSITE" id="PS51704">
    <property type="entry name" value="GP_PDE"/>
    <property type="match status" value="1"/>
</dbReference>
<dbReference type="SUPFAM" id="SSF51695">
    <property type="entry name" value="PLC-like phosphodiesterases"/>
    <property type="match status" value="1"/>
</dbReference>
<dbReference type="GO" id="GO:0008081">
    <property type="term" value="F:phosphoric diester hydrolase activity"/>
    <property type="evidence" value="ECO:0007669"/>
    <property type="project" value="InterPro"/>
</dbReference>
<feature type="domain" description="GP-PDE" evidence="1">
    <location>
        <begin position="3"/>
        <end position="237"/>
    </location>
</feature>
<dbReference type="InterPro" id="IPR017946">
    <property type="entry name" value="PLC-like_Pdiesterase_TIM-brl"/>
</dbReference>
<dbReference type="AlphaFoldDB" id="A0AAV4LG46"/>
<dbReference type="GO" id="GO:0006629">
    <property type="term" value="P:lipid metabolic process"/>
    <property type="evidence" value="ECO:0007669"/>
    <property type="project" value="InterPro"/>
</dbReference>
<comment type="caution">
    <text evidence="2">The sequence shown here is derived from an EMBL/GenBank/DDBJ whole genome shotgun (WGS) entry which is preliminary data.</text>
</comment>
<accession>A0AAV4LG46</accession>
<keyword evidence="3" id="KW-1185">Reference proteome</keyword>
<protein>
    <submittedName>
        <fullName evidence="2">Glycerophosphoryl diester phosphodiesterase</fullName>
    </submittedName>
</protein>
<name>A0AAV4LG46_9BACL</name>
<reference evidence="2" key="1">
    <citation type="journal article" date="2023" name="Int. J. Syst. Evol. Microbiol.">
        <title>Collibacillus ludicampi gen. nov., sp. nov., a new soil bacterium of the family Alicyclobacillaceae.</title>
        <authorList>
            <person name="Jojima T."/>
            <person name="Ioku Y."/>
            <person name="Fukuta Y."/>
            <person name="Shirasaka N."/>
            <person name="Matsumura Y."/>
            <person name="Mori M."/>
        </authorList>
    </citation>
    <scope>NUCLEOTIDE SEQUENCE</scope>
    <source>
        <strain evidence="2">TP075</strain>
    </source>
</reference>
<dbReference type="Pfam" id="PF03009">
    <property type="entry name" value="GDPD"/>
    <property type="match status" value="1"/>
</dbReference>
<dbReference type="InterPro" id="IPR030395">
    <property type="entry name" value="GP_PDE_dom"/>
</dbReference>
<organism evidence="2 3">
    <name type="scientific">Collibacillus ludicampi</name>
    <dbReference type="NCBI Taxonomy" id="2771369"/>
    <lineage>
        <taxon>Bacteria</taxon>
        <taxon>Bacillati</taxon>
        <taxon>Bacillota</taxon>
        <taxon>Bacilli</taxon>
        <taxon>Bacillales</taxon>
        <taxon>Alicyclobacillaceae</taxon>
        <taxon>Collibacillus</taxon>
    </lineage>
</organism>
<dbReference type="PANTHER" id="PTHR46211:SF1">
    <property type="entry name" value="GLYCEROPHOSPHODIESTER PHOSPHODIESTERASE, CYTOPLASMIC"/>
    <property type="match status" value="1"/>
</dbReference>
<dbReference type="PANTHER" id="PTHR46211">
    <property type="entry name" value="GLYCEROPHOSPHORYL DIESTER PHOSPHODIESTERASE"/>
    <property type="match status" value="1"/>
</dbReference>
<evidence type="ECO:0000313" key="2">
    <source>
        <dbReference type="EMBL" id="GIM46748.1"/>
    </source>
</evidence>
<dbReference type="EMBL" id="BOQE01000001">
    <property type="protein sequence ID" value="GIM46748.1"/>
    <property type="molecule type" value="Genomic_DNA"/>
</dbReference>
<evidence type="ECO:0000259" key="1">
    <source>
        <dbReference type="PROSITE" id="PS51704"/>
    </source>
</evidence>
<dbReference type="RefSeq" id="WP_282199810.1">
    <property type="nucleotide sequence ID" value="NZ_BOQE01000001.1"/>
</dbReference>
<evidence type="ECO:0000313" key="3">
    <source>
        <dbReference type="Proteomes" id="UP001057291"/>
    </source>
</evidence>
<proteinExistence type="predicted"/>
<sequence length="237" mass="26693">MHSLILGHRGASGHAPENTLASFRLAFQYGADGVEFDVHVSKEGALVVCHDPRVDRTTDGSGEIRAMNLSQIKKLDAGSWYGKDFTGERMPTLQEVFAIAPFESILNIEVKKGVHGLYPLEKPLASAILSSGRLNQIIVSSFETKYLINLHQVCPQLRLGLLIHPEELFSFSFDTLPSIPLYSLHPYFAFLNEEWVKKARQKGYRIFTWTANDKKDIEYCVHLGCDGIITNYPDRRP</sequence>
<gene>
    <name evidence="2" type="primary">glpQ_1</name>
    <name evidence="2" type="ORF">DNHGIG_22970</name>
</gene>